<evidence type="ECO:0000313" key="2">
    <source>
        <dbReference type="Proteomes" id="UP000019441"/>
    </source>
</evidence>
<name>A0A806LLA6_LACPA</name>
<organism evidence="1 2">
    <name type="scientific">Lacticaseibacillus paracasei N1115</name>
    <dbReference type="NCBI Taxonomy" id="1446494"/>
    <lineage>
        <taxon>Bacteria</taxon>
        <taxon>Bacillati</taxon>
        <taxon>Bacillota</taxon>
        <taxon>Bacilli</taxon>
        <taxon>Lactobacillales</taxon>
        <taxon>Lactobacillaceae</taxon>
        <taxon>Lacticaseibacillus</taxon>
    </lineage>
</organism>
<proteinExistence type="predicted"/>
<accession>A0A806LLA6</accession>
<gene>
    <name evidence="1" type="ORF">AF91_13325</name>
</gene>
<dbReference type="Proteomes" id="UP000019441">
    <property type="component" value="Chromosome"/>
</dbReference>
<evidence type="ECO:0000313" key="1">
    <source>
        <dbReference type="EMBL" id="AHJ34077.1"/>
    </source>
</evidence>
<dbReference type="AlphaFoldDB" id="A0A806LLA6"/>
<sequence length="68" mass="7975">MSLLVNLFSRSVGLINHAYWCDWERFELPFLYVIVVSKQLKFGIVSLSDLALNWGKNDFNYGDEQINF</sequence>
<protein>
    <submittedName>
        <fullName evidence="1">Uncharacterized protein</fullName>
    </submittedName>
</protein>
<dbReference type="KEGG" id="lpq:AF91_13325"/>
<reference evidence="1 2" key="1">
    <citation type="journal article" date="2014" name="Genome Announc.">
        <title>Whole Genome Sequence of the Probiotic Strain Lactobacillus paracasei N1115, Isolated from Traditional Chinese Fermented Milk.</title>
        <authorList>
            <person name="Wang S."/>
            <person name="Zhu H."/>
            <person name="He F."/>
            <person name="Luo Y."/>
            <person name="Kang Z."/>
            <person name="Lu C."/>
            <person name="Feng L."/>
            <person name="Lu X."/>
            <person name="Xue Y."/>
            <person name="Wang H."/>
        </authorList>
    </citation>
    <scope>NUCLEOTIDE SEQUENCE [LARGE SCALE GENOMIC DNA]</scope>
    <source>
        <strain evidence="1 2">N1115</strain>
    </source>
</reference>
<dbReference type="EMBL" id="CP007122">
    <property type="protein sequence ID" value="AHJ34077.1"/>
    <property type="molecule type" value="Genomic_DNA"/>
</dbReference>